<feature type="compositionally biased region" description="Polar residues" evidence="1">
    <location>
        <begin position="378"/>
        <end position="400"/>
    </location>
</feature>
<feature type="transmembrane region" description="Helical" evidence="2">
    <location>
        <begin position="119"/>
        <end position="136"/>
    </location>
</feature>
<feature type="transmembrane region" description="Helical" evidence="2">
    <location>
        <begin position="159"/>
        <end position="178"/>
    </location>
</feature>
<dbReference type="InParanoid" id="K3WSM0"/>
<keyword evidence="4" id="KW-1185">Reference proteome</keyword>
<keyword evidence="2" id="KW-0812">Transmembrane</keyword>
<evidence type="ECO:0000313" key="3">
    <source>
        <dbReference type="EnsemblProtists" id="PYU1_T007964"/>
    </source>
</evidence>
<dbReference type="eggNOG" id="ENOG502S9EI">
    <property type="taxonomic scope" value="Eukaryota"/>
</dbReference>
<feature type="transmembrane region" description="Helical" evidence="2">
    <location>
        <begin position="190"/>
        <end position="210"/>
    </location>
</feature>
<feature type="transmembrane region" description="Helical" evidence="2">
    <location>
        <begin position="222"/>
        <end position="243"/>
    </location>
</feature>
<dbReference type="Proteomes" id="UP000019132">
    <property type="component" value="Unassembled WGS sequence"/>
</dbReference>
<keyword evidence="2" id="KW-0472">Membrane</keyword>
<keyword evidence="2" id="KW-1133">Transmembrane helix</keyword>
<reference evidence="4" key="1">
    <citation type="journal article" date="2010" name="Genome Biol.">
        <title>Genome sequence of the necrotrophic plant pathogen Pythium ultimum reveals original pathogenicity mechanisms and effector repertoire.</title>
        <authorList>
            <person name="Levesque C.A."/>
            <person name="Brouwer H."/>
            <person name="Cano L."/>
            <person name="Hamilton J.P."/>
            <person name="Holt C."/>
            <person name="Huitema E."/>
            <person name="Raffaele S."/>
            <person name="Robideau G.P."/>
            <person name="Thines M."/>
            <person name="Win J."/>
            <person name="Zerillo M.M."/>
            <person name="Beakes G.W."/>
            <person name="Boore J.L."/>
            <person name="Busam D."/>
            <person name="Dumas B."/>
            <person name="Ferriera S."/>
            <person name="Fuerstenberg S.I."/>
            <person name="Gachon C.M."/>
            <person name="Gaulin E."/>
            <person name="Govers F."/>
            <person name="Grenville-Briggs L."/>
            <person name="Horner N."/>
            <person name="Hostetler J."/>
            <person name="Jiang R.H."/>
            <person name="Johnson J."/>
            <person name="Krajaejun T."/>
            <person name="Lin H."/>
            <person name="Meijer H.J."/>
            <person name="Moore B."/>
            <person name="Morris P."/>
            <person name="Phuntmart V."/>
            <person name="Puiu D."/>
            <person name="Shetty J."/>
            <person name="Stajich J.E."/>
            <person name="Tripathy S."/>
            <person name="Wawra S."/>
            <person name="van West P."/>
            <person name="Whitty B.R."/>
            <person name="Coutinho P.M."/>
            <person name="Henrissat B."/>
            <person name="Martin F."/>
            <person name="Thomas P.D."/>
            <person name="Tyler B.M."/>
            <person name="De Vries R.P."/>
            <person name="Kamoun S."/>
            <person name="Yandell M."/>
            <person name="Tisserat N."/>
            <person name="Buell C.R."/>
        </authorList>
    </citation>
    <scope>NUCLEOTIDE SEQUENCE</scope>
    <source>
        <strain evidence="4">DAOM:BR144</strain>
    </source>
</reference>
<sequence>MSILESCLLASSCGDRGTRQTNERKRSILVLSVQRSSEPVTQFCLRIRIEMTTFIDDDTCEFGLAQTTEGCVRTLSSFCRNQYEISQIVYLVAGFLALTFCAYKYVMAVRHDGGKLQRYIFVLCGFASLTIMLRGIDPGSYGHFVPRALNQFFTDSCNATLYTIYIKSLFFYVTVAQVNQVGVGNSRVWFERVALSVIWVFYVASAMTMTRDKGFGGIDRQIRLFIGAGFLAVISFGFTVYGVQVVRQLEYMEAMNSYRNQQLEKPSLDGSCRTVDFNHEDSRTSFEEEKRRPQRPSRRIRNILIATQSAALVCVLAQVVVALDNSESSSTIALECANGENCDQLISKIDLLHVFQYVWVLIALWCYRTIQKRARNSDFSSSQSEFAWKPSSGSEWNPSMDSEWKPSDSDWKGVEV</sequence>
<reference evidence="3" key="3">
    <citation type="submission" date="2015-02" db="UniProtKB">
        <authorList>
            <consortium name="EnsemblProtists"/>
        </authorList>
    </citation>
    <scope>IDENTIFICATION</scope>
    <source>
        <strain evidence="3">DAOM BR144</strain>
    </source>
</reference>
<feature type="region of interest" description="Disordered" evidence="1">
    <location>
        <begin position="378"/>
        <end position="416"/>
    </location>
</feature>
<dbReference type="VEuPathDB" id="FungiDB:PYU1_G007948"/>
<evidence type="ECO:0008006" key="5">
    <source>
        <dbReference type="Google" id="ProtNLM"/>
    </source>
</evidence>
<evidence type="ECO:0000256" key="2">
    <source>
        <dbReference type="SAM" id="Phobius"/>
    </source>
</evidence>
<dbReference type="AlphaFoldDB" id="K3WSM0"/>
<feature type="transmembrane region" description="Helical" evidence="2">
    <location>
        <begin position="300"/>
        <end position="321"/>
    </location>
</feature>
<evidence type="ECO:0000313" key="4">
    <source>
        <dbReference type="Proteomes" id="UP000019132"/>
    </source>
</evidence>
<proteinExistence type="predicted"/>
<organism evidence="3 4">
    <name type="scientific">Globisporangium ultimum (strain ATCC 200006 / CBS 805.95 / DAOM BR144)</name>
    <name type="common">Pythium ultimum</name>
    <dbReference type="NCBI Taxonomy" id="431595"/>
    <lineage>
        <taxon>Eukaryota</taxon>
        <taxon>Sar</taxon>
        <taxon>Stramenopiles</taxon>
        <taxon>Oomycota</taxon>
        <taxon>Peronosporomycetes</taxon>
        <taxon>Pythiales</taxon>
        <taxon>Pythiaceae</taxon>
        <taxon>Globisporangium</taxon>
    </lineage>
</organism>
<evidence type="ECO:0000256" key="1">
    <source>
        <dbReference type="SAM" id="MobiDB-lite"/>
    </source>
</evidence>
<dbReference type="EnsemblProtists" id="PYU1_T007964">
    <property type="protein sequence ID" value="PYU1_T007964"/>
    <property type="gene ID" value="PYU1_G007948"/>
</dbReference>
<dbReference type="HOGENOM" id="CLU_054878_0_0_1"/>
<accession>K3WSM0</accession>
<protein>
    <recommendedName>
        <fullName evidence="5">THH1/TOM1/TOM3 domain-containing protein</fullName>
    </recommendedName>
</protein>
<feature type="transmembrane region" description="Helical" evidence="2">
    <location>
        <begin position="354"/>
        <end position="370"/>
    </location>
</feature>
<feature type="transmembrane region" description="Helical" evidence="2">
    <location>
        <begin position="88"/>
        <end position="107"/>
    </location>
</feature>
<name>K3WSM0_GLOUD</name>
<dbReference type="OMA" id="FRIMCSM"/>
<feature type="compositionally biased region" description="Basic and acidic residues" evidence="1">
    <location>
        <begin position="402"/>
        <end position="416"/>
    </location>
</feature>
<reference evidence="4" key="2">
    <citation type="submission" date="2010-04" db="EMBL/GenBank/DDBJ databases">
        <authorList>
            <person name="Buell R."/>
            <person name="Hamilton J."/>
            <person name="Hostetler J."/>
        </authorList>
    </citation>
    <scope>NUCLEOTIDE SEQUENCE [LARGE SCALE GENOMIC DNA]</scope>
    <source>
        <strain evidence="4">DAOM:BR144</strain>
    </source>
</reference>
<dbReference type="EMBL" id="GL376617">
    <property type="status" value="NOT_ANNOTATED_CDS"/>
    <property type="molecule type" value="Genomic_DNA"/>
</dbReference>